<protein>
    <submittedName>
        <fullName evidence="2">Uncharacterized protein</fullName>
    </submittedName>
</protein>
<gene>
    <name evidence="2" type="ORF">EV190_103186</name>
</gene>
<feature type="transmembrane region" description="Helical" evidence="1">
    <location>
        <begin position="124"/>
        <end position="148"/>
    </location>
</feature>
<name>A0A4R6V125_9ACTN</name>
<keyword evidence="1" id="KW-1133">Transmembrane helix</keyword>
<evidence type="ECO:0000256" key="1">
    <source>
        <dbReference type="SAM" id="Phobius"/>
    </source>
</evidence>
<dbReference type="AlphaFoldDB" id="A0A4R6V125"/>
<reference evidence="2 3" key="1">
    <citation type="submission" date="2019-03" db="EMBL/GenBank/DDBJ databases">
        <title>Genomic Encyclopedia of Type Strains, Phase IV (KMG-IV): sequencing the most valuable type-strain genomes for metagenomic binning, comparative biology and taxonomic classification.</title>
        <authorList>
            <person name="Goeker M."/>
        </authorList>
    </citation>
    <scope>NUCLEOTIDE SEQUENCE [LARGE SCALE GENOMIC DNA]</scope>
    <source>
        <strain evidence="2 3">DSM 46770</strain>
    </source>
</reference>
<feature type="transmembrane region" description="Helical" evidence="1">
    <location>
        <begin position="6"/>
        <end position="27"/>
    </location>
</feature>
<dbReference type="Proteomes" id="UP000295281">
    <property type="component" value="Unassembled WGS sequence"/>
</dbReference>
<proteinExistence type="predicted"/>
<evidence type="ECO:0000313" key="3">
    <source>
        <dbReference type="Proteomes" id="UP000295281"/>
    </source>
</evidence>
<comment type="caution">
    <text evidence="2">The sequence shown here is derived from an EMBL/GenBank/DDBJ whole genome shotgun (WGS) entry which is preliminary data.</text>
</comment>
<dbReference type="EMBL" id="SNYN01000003">
    <property type="protein sequence ID" value="TDQ53735.1"/>
    <property type="molecule type" value="Genomic_DNA"/>
</dbReference>
<evidence type="ECO:0000313" key="2">
    <source>
        <dbReference type="EMBL" id="TDQ53735.1"/>
    </source>
</evidence>
<keyword evidence="1" id="KW-0812">Transmembrane</keyword>
<keyword evidence="1" id="KW-0472">Membrane</keyword>
<organism evidence="2 3">
    <name type="scientific">Actinorugispora endophytica</name>
    <dbReference type="NCBI Taxonomy" id="1605990"/>
    <lineage>
        <taxon>Bacteria</taxon>
        <taxon>Bacillati</taxon>
        <taxon>Actinomycetota</taxon>
        <taxon>Actinomycetes</taxon>
        <taxon>Streptosporangiales</taxon>
        <taxon>Nocardiopsidaceae</taxon>
        <taxon>Actinorugispora</taxon>
    </lineage>
</organism>
<dbReference type="OrthoDB" id="3378428at2"/>
<dbReference type="RefSeq" id="WP_133740650.1">
    <property type="nucleotide sequence ID" value="NZ_SNYN01000003.1"/>
</dbReference>
<sequence>MPLSQLASILLTAVGAAMLAAGPVMVVRGVLGRREIRAELAEQRITFPEKEGLPAGRPVTTGIQAKAFADVIKGNLAKATGGRAYSEISAEITAGNRDEALARLRQTAFTGETLRASLMSAYQAWLLTTLVTALGALLAALGAALVVLGQAL</sequence>
<keyword evidence="3" id="KW-1185">Reference proteome</keyword>
<accession>A0A4R6V125</accession>